<comment type="caution">
    <text evidence="1">The sequence shown here is derived from an EMBL/GenBank/DDBJ whole genome shotgun (WGS) entry which is preliminary data.</text>
</comment>
<sequence length="92" mass="10428">MHSQDSSTQVNFLFRDGHSESFKLPISSQEFQQQLESLLAKPWLTFHLRDQTVVISTAQIMKVEIKPPLSQLEGEGIFANSERVTALNRGAR</sequence>
<name>A0A1U7I453_9CYAN</name>
<dbReference type="OrthoDB" id="466926at2"/>
<protein>
    <submittedName>
        <fullName evidence="1">Uncharacterized protein</fullName>
    </submittedName>
</protein>
<dbReference type="AlphaFoldDB" id="A0A1U7I453"/>
<gene>
    <name evidence="1" type="ORF">NIES2119_29800</name>
</gene>
<dbReference type="EMBL" id="MRCE01000056">
    <property type="protein sequence ID" value="OKH30991.1"/>
    <property type="molecule type" value="Genomic_DNA"/>
</dbReference>
<organism evidence="1 2">
    <name type="scientific">[Phormidium ambiguum] IAM M-71</name>
    <dbReference type="NCBI Taxonomy" id="454136"/>
    <lineage>
        <taxon>Bacteria</taxon>
        <taxon>Bacillati</taxon>
        <taxon>Cyanobacteriota</taxon>
        <taxon>Cyanophyceae</taxon>
        <taxon>Oscillatoriophycideae</taxon>
        <taxon>Aerosakkonematales</taxon>
        <taxon>Aerosakkonemataceae</taxon>
        <taxon>Floridanema</taxon>
    </lineage>
</organism>
<dbReference type="STRING" id="454136.NIES2119_29800"/>
<dbReference type="RefSeq" id="WP_073597116.1">
    <property type="nucleotide sequence ID" value="NZ_MRCE01000056.1"/>
</dbReference>
<proteinExistence type="predicted"/>
<reference evidence="1 2" key="1">
    <citation type="submission" date="2016-11" db="EMBL/GenBank/DDBJ databases">
        <title>Draft Genome Sequences of Nine Cyanobacterial Strains from Diverse Habitats.</title>
        <authorList>
            <person name="Zhu T."/>
            <person name="Hou S."/>
            <person name="Lu X."/>
            <person name="Hess W.R."/>
        </authorList>
    </citation>
    <scope>NUCLEOTIDE SEQUENCE [LARGE SCALE GENOMIC DNA]</scope>
    <source>
        <strain evidence="1 2">IAM M-71</strain>
    </source>
</reference>
<evidence type="ECO:0000313" key="2">
    <source>
        <dbReference type="Proteomes" id="UP000185860"/>
    </source>
</evidence>
<evidence type="ECO:0000313" key="1">
    <source>
        <dbReference type="EMBL" id="OKH30991.1"/>
    </source>
</evidence>
<accession>A0A1U7I453</accession>
<dbReference type="Proteomes" id="UP000185860">
    <property type="component" value="Unassembled WGS sequence"/>
</dbReference>